<sequence length="176" mass="19679">MQSYVNIRPNAQGHPSGVSVLCVSSELCNRLGACHITMCGTGMQRCTLSVTLEQAMILARNHGLMPRCIMQTMDIMRKQGARVELSAKNLKVMDQMPPSASRLFKLCLPPSDGELKDSEEKTLKQECSFFFLSKTLPTPNAQGFIQHETTIYFGLIKNGVWKNFRSPPLDLTTQRI</sequence>
<evidence type="ECO:0000256" key="1">
    <source>
        <dbReference type="ARBA" id="ARBA00022801"/>
    </source>
</evidence>
<evidence type="ECO:0000256" key="2">
    <source>
        <dbReference type="ARBA" id="ARBA00023098"/>
    </source>
</evidence>
<name>A0AAW0MUF4_9GOBI</name>
<keyword evidence="4" id="KW-1185">Reference proteome</keyword>
<evidence type="ECO:0000313" key="4">
    <source>
        <dbReference type="Proteomes" id="UP001460270"/>
    </source>
</evidence>
<dbReference type="PANTHER" id="PTHR12187:SF11">
    <property type="entry name" value="PHOSPHATIDYLINOSITOL-3,4-BISPHOSPHATE 4-PHOSPHATASE"/>
    <property type="match status" value="1"/>
</dbReference>
<dbReference type="InterPro" id="IPR039034">
    <property type="entry name" value="INPP4"/>
</dbReference>
<comment type="caution">
    <text evidence="3">The sequence shown here is derived from an EMBL/GenBank/DDBJ whole genome shotgun (WGS) entry which is preliminary data.</text>
</comment>
<dbReference type="GO" id="GO:0016316">
    <property type="term" value="F:phosphatidylinositol-3,4-bisphosphate 4-phosphatase activity"/>
    <property type="evidence" value="ECO:0007669"/>
    <property type="project" value="InterPro"/>
</dbReference>
<dbReference type="GO" id="GO:0005737">
    <property type="term" value="C:cytoplasm"/>
    <property type="evidence" value="ECO:0007669"/>
    <property type="project" value="TreeGrafter"/>
</dbReference>
<keyword evidence="1" id="KW-0378">Hydrolase</keyword>
<dbReference type="EMBL" id="JBBPFD010000020">
    <property type="protein sequence ID" value="KAK7884814.1"/>
    <property type="molecule type" value="Genomic_DNA"/>
</dbReference>
<protein>
    <submittedName>
        <fullName evidence="3">Uncharacterized protein</fullName>
    </submittedName>
</protein>
<accession>A0AAW0MUF4</accession>
<dbReference type="Proteomes" id="UP001460270">
    <property type="component" value="Unassembled WGS sequence"/>
</dbReference>
<reference evidence="4" key="1">
    <citation type="submission" date="2024-04" db="EMBL/GenBank/DDBJ databases">
        <title>Salinicola lusitanus LLJ914,a marine bacterium isolated from the Okinawa Trough.</title>
        <authorList>
            <person name="Li J."/>
        </authorList>
    </citation>
    <scope>NUCLEOTIDE SEQUENCE [LARGE SCALE GENOMIC DNA]</scope>
</reference>
<evidence type="ECO:0000313" key="3">
    <source>
        <dbReference type="EMBL" id="KAK7884814.1"/>
    </source>
</evidence>
<proteinExistence type="predicted"/>
<keyword evidence="2" id="KW-0443">Lipid metabolism</keyword>
<dbReference type="AlphaFoldDB" id="A0AAW0MUF4"/>
<organism evidence="3 4">
    <name type="scientific">Mugilogobius chulae</name>
    <name type="common">yellowstripe goby</name>
    <dbReference type="NCBI Taxonomy" id="88201"/>
    <lineage>
        <taxon>Eukaryota</taxon>
        <taxon>Metazoa</taxon>
        <taxon>Chordata</taxon>
        <taxon>Craniata</taxon>
        <taxon>Vertebrata</taxon>
        <taxon>Euteleostomi</taxon>
        <taxon>Actinopterygii</taxon>
        <taxon>Neopterygii</taxon>
        <taxon>Teleostei</taxon>
        <taxon>Neoteleostei</taxon>
        <taxon>Acanthomorphata</taxon>
        <taxon>Gobiaria</taxon>
        <taxon>Gobiiformes</taxon>
        <taxon>Gobioidei</taxon>
        <taxon>Gobiidae</taxon>
        <taxon>Gobionellinae</taxon>
        <taxon>Mugilogobius</taxon>
    </lineage>
</organism>
<dbReference type="PANTHER" id="PTHR12187">
    <property type="entry name" value="AGAP000124-PA"/>
    <property type="match status" value="1"/>
</dbReference>
<gene>
    <name evidence="3" type="ORF">WMY93_027937</name>
</gene>